<reference evidence="2 3" key="1">
    <citation type="submission" date="2020-03" db="EMBL/GenBank/DDBJ databases">
        <title>Sequencing the genomes of 1000 actinobacteria strains.</title>
        <authorList>
            <person name="Klenk H.-P."/>
        </authorList>
    </citation>
    <scope>NUCLEOTIDE SEQUENCE [LARGE SCALE GENOMIC DNA]</scope>
    <source>
        <strain evidence="2 3">DSM 45490</strain>
    </source>
</reference>
<proteinExistence type="predicted"/>
<dbReference type="Proteomes" id="UP000555407">
    <property type="component" value="Unassembled WGS sequence"/>
</dbReference>
<protein>
    <recommendedName>
        <fullName evidence="4">DUF2188 domain-containing protein</fullName>
    </recommendedName>
</protein>
<evidence type="ECO:0000313" key="3">
    <source>
        <dbReference type="Proteomes" id="UP000555407"/>
    </source>
</evidence>
<dbReference type="RefSeq" id="WP_167210626.1">
    <property type="nucleotide sequence ID" value="NZ_JAASRO010000001.1"/>
</dbReference>
<keyword evidence="3" id="KW-1185">Reference proteome</keyword>
<evidence type="ECO:0000313" key="2">
    <source>
        <dbReference type="EMBL" id="NIK59215.1"/>
    </source>
</evidence>
<sequence>MTTHSDTELDDDVTLHADVETYYEDGEWHTRRCDSPDAFASGPSRVRMIAIGVEIARWNGLCHIIRDPDGTVTEVNRYTTGPYPSRSPATSTRR</sequence>
<gene>
    <name evidence="2" type="ORF">BJY22_004932</name>
</gene>
<comment type="caution">
    <text evidence="2">The sequence shown here is derived from an EMBL/GenBank/DDBJ whole genome shotgun (WGS) entry which is preliminary data.</text>
</comment>
<accession>A0A7X5VDG5</accession>
<organism evidence="2 3">
    <name type="scientific">Kribbella shirazensis</name>
    <dbReference type="NCBI Taxonomy" id="1105143"/>
    <lineage>
        <taxon>Bacteria</taxon>
        <taxon>Bacillati</taxon>
        <taxon>Actinomycetota</taxon>
        <taxon>Actinomycetes</taxon>
        <taxon>Propionibacteriales</taxon>
        <taxon>Kribbellaceae</taxon>
        <taxon>Kribbella</taxon>
    </lineage>
</organism>
<dbReference type="EMBL" id="JAASRO010000001">
    <property type="protein sequence ID" value="NIK59215.1"/>
    <property type="molecule type" value="Genomic_DNA"/>
</dbReference>
<feature type="region of interest" description="Disordered" evidence="1">
    <location>
        <begin position="73"/>
        <end position="94"/>
    </location>
</feature>
<evidence type="ECO:0000256" key="1">
    <source>
        <dbReference type="SAM" id="MobiDB-lite"/>
    </source>
</evidence>
<name>A0A7X5VDG5_9ACTN</name>
<dbReference type="AlphaFoldDB" id="A0A7X5VDG5"/>
<evidence type="ECO:0008006" key="4">
    <source>
        <dbReference type="Google" id="ProtNLM"/>
    </source>
</evidence>